<dbReference type="AlphaFoldDB" id="A0AAE3IHC6"/>
<dbReference type="EMBL" id="JAOQJZ010000010">
    <property type="protein sequence ID" value="MCU6706301.1"/>
    <property type="molecule type" value="Genomic_DNA"/>
</dbReference>
<dbReference type="RefSeq" id="WP_267301456.1">
    <property type="nucleotide sequence ID" value="NZ_JAOQJZ010000010.1"/>
</dbReference>
<evidence type="ECO:0000313" key="2">
    <source>
        <dbReference type="Proteomes" id="UP001208131"/>
    </source>
</evidence>
<comment type="caution">
    <text evidence="1">The sequence shown here is derived from an EMBL/GenBank/DDBJ whole genome shotgun (WGS) entry which is preliminary data.</text>
</comment>
<accession>A0AAE3IHC6</accession>
<organism evidence="1 2">
    <name type="scientific">Hominimerdicola aceti</name>
    <dbReference type="NCBI Taxonomy" id="2981726"/>
    <lineage>
        <taxon>Bacteria</taxon>
        <taxon>Bacillati</taxon>
        <taxon>Bacillota</taxon>
        <taxon>Clostridia</taxon>
        <taxon>Eubacteriales</taxon>
        <taxon>Oscillospiraceae</taxon>
        <taxon>Hominimerdicola</taxon>
    </lineage>
</organism>
<dbReference type="Proteomes" id="UP001208131">
    <property type="component" value="Unassembled WGS sequence"/>
</dbReference>
<sequence length="47" mass="5291">MLTLLEALDKLNSKSESELTLDYLEELAKKVSIEPMPHLTIKGSEMT</sequence>
<reference evidence="1 2" key="1">
    <citation type="journal article" date="2021" name="ISME Commun">
        <title>Automated analysis of genomic sequences facilitates high-throughput and comprehensive description of bacteria.</title>
        <authorList>
            <person name="Hitch T.C.A."/>
        </authorList>
    </citation>
    <scope>NUCLEOTIDE SEQUENCE [LARGE SCALE GENOMIC DNA]</scope>
    <source>
        <strain evidence="1 2">Sanger_31</strain>
    </source>
</reference>
<gene>
    <name evidence="1" type="ORF">OCV57_10260</name>
</gene>
<keyword evidence="2" id="KW-1185">Reference proteome</keyword>
<protein>
    <submittedName>
        <fullName evidence="1">Uncharacterized protein</fullName>
    </submittedName>
</protein>
<proteinExistence type="predicted"/>
<evidence type="ECO:0000313" key="1">
    <source>
        <dbReference type="EMBL" id="MCU6706301.1"/>
    </source>
</evidence>
<name>A0AAE3IHC6_9FIRM</name>